<reference evidence="1" key="1">
    <citation type="journal article" date="2021" name="Microorganisms">
        <title>The Ever-Expanding Pseudomonas Genus: Description of 43 New Species and Partition of the Pseudomonas putida Group.</title>
        <authorList>
            <person name="Girard L."/>
            <person name="Lood C."/>
            <person name="Hofte M."/>
            <person name="Vandamme P."/>
            <person name="Rokni-Zadeh H."/>
            <person name="van Noort V."/>
            <person name="Lavigne R."/>
            <person name="De Mot R."/>
        </authorList>
    </citation>
    <scope>NUCLEOTIDE SEQUENCE</scope>
    <source>
        <strain evidence="1">COW40</strain>
    </source>
</reference>
<evidence type="ECO:0000313" key="2">
    <source>
        <dbReference type="Proteomes" id="UP001046350"/>
    </source>
</evidence>
<gene>
    <name evidence="1" type="ORF">KSS94_21480</name>
</gene>
<name>A0ABX8N3T3_9PSED</name>
<organism evidence="1 2">
    <name type="scientific">Pseudomonas fakonensis</name>
    <dbReference type="NCBI Taxonomy" id="2842355"/>
    <lineage>
        <taxon>Bacteria</taxon>
        <taxon>Pseudomonadati</taxon>
        <taxon>Pseudomonadota</taxon>
        <taxon>Gammaproteobacteria</taxon>
        <taxon>Pseudomonadales</taxon>
        <taxon>Pseudomonadaceae</taxon>
        <taxon>Pseudomonas</taxon>
    </lineage>
</organism>
<proteinExistence type="predicted"/>
<dbReference type="Proteomes" id="UP001046350">
    <property type="component" value="Chromosome"/>
</dbReference>
<protein>
    <submittedName>
        <fullName evidence="1">Uncharacterized protein</fullName>
    </submittedName>
</protein>
<dbReference type="RefSeq" id="WP_217840065.1">
    <property type="nucleotide sequence ID" value="NZ_CP077076.1"/>
</dbReference>
<accession>A0ABX8N3T3</accession>
<keyword evidence="2" id="KW-1185">Reference proteome</keyword>
<dbReference type="EMBL" id="CP077076">
    <property type="protein sequence ID" value="QXH50490.1"/>
    <property type="molecule type" value="Genomic_DNA"/>
</dbReference>
<evidence type="ECO:0000313" key="1">
    <source>
        <dbReference type="EMBL" id="QXH50490.1"/>
    </source>
</evidence>
<sequence length="274" mass="28355">MANPTLVYGISIRKNADLQHLSEQVALAQNHVTQQQAIVDALQGKADLYATSLTQATSNKATALSAWNNVRTLQTNVASLASNHDMARRQANKACDGAGAVAARMAGLVGKLIFSVEVVNKAALLINRQKALNPMLPDSLVSYMASATSNANNAVALALTALQSCYVAESTLRESDAAILVASKQAGQLSERMEEGLAEGAAELPALSNLSGGVVLLLQQTYQSASQAYDLALANSTSVAEQLAFAQAQLTQATIKLGSLQAGLGAAKAAAYAA</sequence>